<evidence type="ECO:0000313" key="2">
    <source>
        <dbReference type="WBParaSite" id="ES5_v2.g11352.t1"/>
    </source>
</evidence>
<sequence>MNWPYISPEERRITMVSVPLDVILSVPMFLRAYLLCRFMVLHSKQFQDAATRSIAALNRISMDFRFVIKTMMADHPLTVLVVFTVSYWICMSWMFTQCERYNGRFTADHYYLNSLWFVTVSFLSVGYGDIVPSTYCGRMLAITTGIVGAGVSSALIAVISRKLELSRAEKHVNNFMADSKLTNQRKNAAASVLQQTWFIHKYQRSANKGDDLRLRHHQRKFLNAINDFRRIKWDQRKLQERGNSLLDVGKLHNEMHETLWEMHRTQDQFISQIDMLTQRIMELQSAVLGQQQQSQNGTNPPQYSRQYSGGGNSTLQVPGSSSIGIGTVDNSFLNSSAETMKVPSPGIGLQLSHEPGLSHSQSHHLTSRSHDNGDDAYSDYFTVRTGRVSPPEESKNMASASIDEQSPLISNKMR</sequence>
<protein>
    <submittedName>
        <fullName evidence="2">Calmodulin-binding domain-containing protein</fullName>
    </submittedName>
</protein>
<proteinExistence type="predicted"/>
<organism evidence="1 2">
    <name type="scientific">Panagrolaimus sp. ES5</name>
    <dbReference type="NCBI Taxonomy" id="591445"/>
    <lineage>
        <taxon>Eukaryota</taxon>
        <taxon>Metazoa</taxon>
        <taxon>Ecdysozoa</taxon>
        <taxon>Nematoda</taxon>
        <taxon>Chromadorea</taxon>
        <taxon>Rhabditida</taxon>
        <taxon>Tylenchina</taxon>
        <taxon>Panagrolaimomorpha</taxon>
        <taxon>Panagrolaimoidea</taxon>
        <taxon>Panagrolaimidae</taxon>
        <taxon>Panagrolaimus</taxon>
    </lineage>
</organism>
<accession>A0AC34F338</accession>
<dbReference type="WBParaSite" id="ES5_v2.g11352.t1">
    <property type="protein sequence ID" value="ES5_v2.g11352.t1"/>
    <property type="gene ID" value="ES5_v2.g11352"/>
</dbReference>
<reference evidence="2" key="1">
    <citation type="submission" date="2022-11" db="UniProtKB">
        <authorList>
            <consortium name="WormBaseParasite"/>
        </authorList>
    </citation>
    <scope>IDENTIFICATION</scope>
</reference>
<name>A0AC34F338_9BILA</name>
<dbReference type="Proteomes" id="UP000887579">
    <property type="component" value="Unplaced"/>
</dbReference>
<evidence type="ECO:0000313" key="1">
    <source>
        <dbReference type="Proteomes" id="UP000887579"/>
    </source>
</evidence>